<name>A0A8J8P609_HALGN</name>
<evidence type="ECO:0000256" key="2">
    <source>
        <dbReference type="SAM" id="MobiDB-lite"/>
    </source>
</evidence>
<sequence length="360" mass="41473">MSQTRSANSKLQEYSAQLGLRGRQAALLDIQQPSRTQAGTQSARLLSPTHTSSQLATTVSPANRQLTSFMNTQQQRREDLPSDVKPRNILASAPQGGSRVMDKGAYKQGALSSHQNQERLQNLYKRLNQLNLGNTHSDENKAAKVEKLDLALSDMEQLIISQVQHSEETYAFFREESDELRAKLDKEQGLRETEDENMTKNMRTFESEAKFRITKCKNTRKDKESEILKQVDELAFQLTLELAKSKKAREETEDRCAEELGLMLDKLEGDMEQERKAKDNTIGRMFEELNGQVQKCMEDLNYERGAREDTENQLYQMIQDMESTLLSEIQDERMERERSEEGFMNLLEETCARIERNLMQ</sequence>
<reference evidence="3" key="1">
    <citation type="submission" date="2019-06" db="EMBL/GenBank/DDBJ databases">
        <authorList>
            <person name="Zheng W."/>
        </authorList>
    </citation>
    <scope>NUCLEOTIDE SEQUENCE</scope>
    <source>
        <strain evidence="3">QDHG01</strain>
    </source>
</reference>
<keyword evidence="4" id="KW-1185">Reference proteome</keyword>
<keyword evidence="1" id="KW-0175">Coiled coil</keyword>
<proteinExistence type="predicted"/>
<dbReference type="InterPro" id="IPR038835">
    <property type="entry name" value="Giardin_beta-like"/>
</dbReference>
<dbReference type="PANTHER" id="PTHR37027:SF2">
    <property type="entry name" value="CHROMOSOME UNDETERMINED SCAFFOLD_148, WHOLE GENOME SHOTGUN SEQUENCE"/>
    <property type="match status" value="1"/>
</dbReference>
<dbReference type="EMBL" id="RRYP01000990">
    <property type="protein sequence ID" value="TNV86559.1"/>
    <property type="molecule type" value="Genomic_DNA"/>
</dbReference>
<organism evidence="3 4">
    <name type="scientific">Halteria grandinella</name>
    <dbReference type="NCBI Taxonomy" id="5974"/>
    <lineage>
        <taxon>Eukaryota</taxon>
        <taxon>Sar</taxon>
        <taxon>Alveolata</taxon>
        <taxon>Ciliophora</taxon>
        <taxon>Intramacronucleata</taxon>
        <taxon>Spirotrichea</taxon>
        <taxon>Stichotrichia</taxon>
        <taxon>Sporadotrichida</taxon>
        <taxon>Halteriidae</taxon>
        <taxon>Halteria</taxon>
    </lineage>
</organism>
<dbReference type="Proteomes" id="UP000785679">
    <property type="component" value="Unassembled WGS sequence"/>
</dbReference>
<dbReference type="AlphaFoldDB" id="A0A8J8P609"/>
<feature type="region of interest" description="Disordered" evidence="2">
    <location>
        <begin position="34"/>
        <end position="58"/>
    </location>
</feature>
<feature type="coiled-coil region" evidence="1">
    <location>
        <begin position="257"/>
        <end position="284"/>
    </location>
</feature>
<protein>
    <submittedName>
        <fullName evidence="3">Uncharacterized protein</fullName>
    </submittedName>
</protein>
<dbReference type="OrthoDB" id="10254663at2759"/>
<comment type="caution">
    <text evidence="3">The sequence shown here is derived from an EMBL/GenBank/DDBJ whole genome shotgun (WGS) entry which is preliminary data.</text>
</comment>
<evidence type="ECO:0000256" key="1">
    <source>
        <dbReference type="SAM" id="Coils"/>
    </source>
</evidence>
<evidence type="ECO:0000313" key="3">
    <source>
        <dbReference type="EMBL" id="TNV86559.1"/>
    </source>
</evidence>
<evidence type="ECO:0000313" key="4">
    <source>
        <dbReference type="Proteomes" id="UP000785679"/>
    </source>
</evidence>
<gene>
    <name evidence="3" type="ORF">FGO68_gene999</name>
</gene>
<dbReference type="PANTHER" id="PTHR37027">
    <property type="entry name" value="KDE4"/>
    <property type="match status" value="1"/>
</dbReference>
<accession>A0A8J8P609</accession>